<keyword evidence="2 5" id="KW-0689">Ribosomal protein</keyword>
<keyword evidence="8" id="KW-1185">Reference proteome</keyword>
<evidence type="ECO:0000256" key="3">
    <source>
        <dbReference type="ARBA" id="ARBA00023274"/>
    </source>
</evidence>
<dbReference type="SUPFAM" id="SSF52166">
    <property type="entry name" value="Ribosomal protein L4"/>
    <property type="match status" value="1"/>
</dbReference>
<feature type="region of interest" description="Disordered" evidence="6">
    <location>
        <begin position="44"/>
        <end position="86"/>
    </location>
</feature>
<proteinExistence type="inferred from homology"/>
<keyword evidence="5" id="KW-0694">RNA-binding</keyword>
<dbReference type="GO" id="GO:0005840">
    <property type="term" value="C:ribosome"/>
    <property type="evidence" value="ECO:0007669"/>
    <property type="project" value="UniProtKB-KW"/>
</dbReference>
<evidence type="ECO:0000256" key="5">
    <source>
        <dbReference type="HAMAP-Rule" id="MF_01328"/>
    </source>
</evidence>
<evidence type="ECO:0000313" key="7">
    <source>
        <dbReference type="EMBL" id="NIZ40253.1"/>
    </source>
</evidence>
<organism evidence="7 8">
    <name type="scientific">Entomospira entomophila</name>
    <dbReference type="NCBI Taxonomy" id="2719988"/>
    <lineage>
        <taxon>Bacteria</taxon>
        <taxon>Pseudomonadati</taxon>
        <taxon>Spirochaetota</taxon>
        <taxon>Spirochaetia</taxon>
        <taxon>Spirochaetales</taxon>
        <taxon>Spirochaetaceae</taxon>
        <taxon>Entomospira</taxon>
    </lineage>
</organism>
<comment type="function">
    <text evidence="5">One of the primary rRNA binding proteins, this protein initially binds near the 5'-end of the 23S rRNA. It is important during the early stages of 50S assembly. It makes multiple contacts with different domains of the 23S rRNA in the assembled 50S subunit and ribosome.</text>
</comment>
<dbReference type="Gene3D" id="3.40.1370.10">
    <property type="match status" value="1"/>
</dbReference>
<evidence type="ECO:0000313" key="8">
    <source>
        <dbReference type="Proteomes" id="UP000711995"/>
    </source>
</evidence>
<dbReference type="PANTHER" id="PTHR10746">
    <property type="entry name" value="50S RIBOSOMAL PROTEIN L4"/>
    <property type="match status" value="1"/>
</dbReference>
<dbReference type="GO" id="GO:0003735">
    <property type="term" value="F:structural constituent of ribosome"/>
    <property type="evidence" value="ECO:0007669"/>
    <property type="project" value="InterPro"/>
</dbReference>
<gene>
    <name evidence="5 7" type="primary">rplD</name>
    <name evidence="7" type="ORF">HCT14_01830</name>
</gene>
<feature type="compositionally biased region" description="Polar residues" evidence="6">
    <location>
        <begin position="47"/>
        <end position="61"/>
    </location>
</feature>
<dbReference type="HAMAP" id="MF_01328_B">
    <property type="entry name" value="Ribosomal_uL4_B"/>
    <property type="match status" value="1"/>
</dbReference>
<dbReference type="RefSeq" id="WP_167699856.1">
    <property type="nucleotide sequence ID" value="NZ_CP118174.1"/>
</dbReference>
<comment type="subunit">
    <text evidence="5">Part of the 50S ribosomal subunit.</text>
</comment>
<dbReference type="InterPro" id="IPR013005">
    <property type="entry name" value="Ribosomal_uL4-like"/>
</dbReference>
<name>A0A968GAU7_9SPIO</name>
<dbReference type="GO" id="GO:0006412">
    <property type="term" value="P:translation"/>
    <property type="evidence" value="ECO:0007669"/>
    <property type="project" value="UniProtKB-UniRule"/>
</dbReference>
<evidence type="ECO:0000256" key="4">
    <source>
        <dbReference type="ARBA" id="ARBA00035244"/>
    </source>
</evidence>
<keyword evidence="3 5" id="KW-0687">Ribonucleoprotein</keyword>
<evidence type="ECO:0000256" key="1">
    <source>
        <dbReference type="ARBA" id="ARBA00010528"/>
    </source>
</evidence>
<dbReference type="GO" id="GO:1990904">
    <property type="term" value="C:ribonucleoprotein complex"/>
    <property type="evidence" value="ECO:0007669"/>
    <property type="project" value="UniProtKB-KW"/>
</dbReference>
<dbReference type="EMBL" id="JAATLJ010000001">
    <property type="protein sequence ID" value="NIZ40253.1"/>
    <property type="molecule type" value="Genomic_DNA"/>
</dbReference>
<comment type="function">
    <text evidence="5">Forms part of the polypeptide exit tunnel.</text>
</comment>
<dbReference type="InterPro" id="IPR023574">
    <property type="entry name" value="Ribosomal_uL4_dom_sf"/>
</dbReference>
<dbReference type="GO" id="GO:0019843">
    <property type="term" value="F:rRNA binding"/>
    <property type="evidence" value="ECO:0007669"/>
    <property type="project" value="UniProtKB-UniRule"/>
</dbReference>
<keyword evidence="5" id="KW-0699">rRNA-binding</keyword>
<comment type="caution">
    <text evidence="7">The sequence shown here is derived from an EMBL/GenBank/DDBJ whole genome shotgun (WGS) entry which is preliminary data.</text>
</comment>
<evidence type="ECO:0000256" key="6">
    <source>
        <dbReference type="SAM" id="MobiDB-lite"/>
    </source>
</evidence>
<dbReference type="Proteomes" id="UP000711995">
    <property type="component" value="Unassembled WGS sequence"/>
</dbReference>
<evidence type="ECO:0000256" key="2">
    <source>
        <dbReference type="ARBA" id="ARBA00022980"/>
    </source>
</evidence>
<protein>
    <recommendedName>
        <fullName evidence="4 5">Large ribosomal subunit protein uL4</fullName>
    </recommendedName>
</protein>
<dbReference type="NCBIfam" id="TIGR03953">
    <property type="entry name" value="rplD_bact"/>
    <property type="match status" value="1"/>
</dbReference>
<dbReference type="PANTHER" id="PTHR10746:SF6">
    <property type="entry name" value="LARGE RIBOSOMAL SUBUNIT PROTEIN UL4M"/>
    <property type="match status" value="1"/>
</dbReference>
<feature type="compositionally biased region" description="Basic residues" evidence="6">
    <location>
        <begin position="62"/>
        <end position="76"/>
    </location>
</feature>
<comment type="similarity">
    <text evidence="1 5">Belongs to the universal ribosomal protein uL4 family.</text>
</comment>
<accession>A0A968GAU7</accession>
<dbReference type="InterPro" id="IPR002136">
    <property type="entry name" value="Ribosomal_uL4"/>
</dbReference>
<dbReference type="AlphaFoldDB" id="A0A968GAU7"/>
<sequence>MDKKVYSIDGKEKGKVALNDTVFAIEVSEGSIYHAIRNEAANRRVGTASTKTRSEVNTNHQKPYRQKGTGRARAGRRNSPLWVGGGTAFGPRPRSYAYTLPKKVKRLALKSILSMKASDDDVFKVIEDFTIASGKTKELRLILNHFFTKERAVVIMKDDDAMLRRAGRNFPNVRFLAYNRLEAHDLFYAKKVLVLETATQQLGQFYGEE</sequence>
<dbReference type="Pfam" id="PF00573">
    <property type="entry name" value="Ribosomal_L4"/>
    <property type="match status" value="1"/>
</dbReference>
<reference evidence="7 8" key="1">
    <citation type="submission" date="2020-03" db="EMBL/GenBank/DDBJ databases">
        <title>Spirochaetal bacteria isolated from arthropods constitute a novel genus Entomospira genus novum within the order Spirochaetales.</title>
        <authorList>
            <person name="Grana-Miraglia L."/>
            <person name="Sikutova S."/>
            <person name="Fingerle V."/>
            <person name="Sing A."/>
            <person name="Castillo-Ramirez S."/>
            <person name="Margos G."/>
            <person name="Rudolf I."/>
        </authorList>
    </citation>
    <scope>NUCLEOTIDE SEQUENCE [LARGE SCALE GENOMIC DNA]</scope>
    <source>
        <strain evidence="7 8">BR193</strain>
    </source>
</reference>